<dbReference type="Gene3D" id="1.20.1250.20">
    <property type="entry name" value="MFS general substrate transporter like domains"/>
    <property type="match status" value="1"/>
</dbReference>
<dbReference type="SUPFAM" id="SSF103473">
    <property type="entry name" value="MFS general substrate transporter"/>
    <property type="match status" value="1"/>
</dbReference>
<dbReference type="PROSITE" id="PS50850">
    <property type="entry name" value="MFS"/>
    <property type="match status" value="1"/>
</dbReference>
<evidence type="ECO:0000259" key="7">
    <source>
        <dbReference type="PROSITE" id="PS50850"/>
    </source>
</evidence>
<feature type="transmembrane region" description="Helical" evidence="6">
    <location>
        <begin position="343"/>
        <end position="365"/>
    </location>
</feature>
<feature type="transmembrane region" description="Helical" evidence="6">
    <location>
        <begin position="462"/>
        <end position="482"/>
    </location>
</feature>
<dbReference type="EMBL" id="AGBW02011440">
    <property type="protein sequence ID" value="OWR46664.1"/>
    <property type="molecule type" value="Genomic_DNA"/>
</dbReference>
<dbReference type="Pfam" id="PF00083">
    <property type="entry name" value="Sugar_tr"/>
    <property type="match status" value="1"/>
</dbReference>
<feature type="region of interest" description="Disordered" evidence="5">
    <location>
        <begin position="1"/>
        <end position="22"/>
    </location>
</feature>
<dbReference type="InParanoid" id="A0A212EYY9"/>
<dbReference type="eggNOG" id="KOG0255">
    <property type="taxonomic scope" value="Eukaryota"/>
</dbReference>
<dbReference type="PROSITE" id="PS00217">
    <property type="entry name" value="SUGAR_TRANSPORT_2"/>
    <property type="match status" value="1"/>
</dbReference>
<evidence type="ECO:0000256" key="4">
    <source>
        <dbReference type="ARBA" id="ARBA00023136"/>
    </source>
</evidence>
<dbReference type="GO" id="GO:0016020">
    <property type="term" value="C:membrane"/>
    <property type="evidence" value="ECO:0007669"/>
    <property type="project" value="UniProtKB-SubCell"/>
</dbReference>
<reference evidence="8 9" key="1">
    <citation type="journal article" date="2011" name="Cell">
        <title>The monarch butterfly genome yields insights into long-distance migration.</title>
        <authorList>
            <person name="Zhan S."/>
            <person name="Merlin C."/>
            <person name="Boore J.L."/>
            <person name="Reppert S.M."/>
        </authorList>
    </citation>
    <scope>NUCLEOTIDE SEQUENCE [LARGE SCALE GENOMIC DNA]</scope>
    <source>
        <strain evidence="8">F-2</strain>
    </source>
</reference>
<dbReference type="InterPro" id="IPR005828">
    <property type="entry name" value="MFS_sugar_transport-like"/>
</dbReference>
<feature type="domain" description="Major facilitator superfamily (MFS) profile" evidence="7">
    <location>
        <begin position="40"/>
        <end position="487"/>
    </location>
</feature>
<feature type="transmembrane region" description="Helical" evidence="6">
    <location>
        <begin position="436"/>
        <end position="456"/>
    </location>
</feature>
<dbReference type="AlphaFoldDB" id="A0A212EYY9"/>
<feature type="transmembrane region" description="Helical" evidence="6">
    <location>
        <begin position="115"/>
        <end position="139"/>
    </location>
</feature>
<dbReference type="InterPro" id="IPR036259">
    <property type="entry name" value="MFS_trans_sf"/>
</dbReference>
<keyword evidence="3 6" id="KW-1133">Transmembrane helix</keyword>
<feature type="transmembrane region" description="Helical" evidence="6">
    <location>
        <begin position="233"/>
        <end position="251"/>
    </location>
</feature>
<dbReference type="PANTHER" id="PTHR24064">
    <property type="entry name" value="SOLUTE CARRIER FAMILY 22 MEMBER"/>
    <property type="match status" value="1"/>
</dbReference>
<feature type="transmembrane region" description="Helical" evidence="6">
    <location>
        <begin position="146"/>
        <end position="164"/>
    </location>
</feature>
<proteinExistence type="predicted"/>
<feature type="transmembrane region" description="Helical" evidence="6">
    <location>
        <begin position="206"/>
        <end position="227"/>
    </location>
</feature>
<evidence type="ECO:0000256" key="2">
    <source>
        <dbReference type="ARBA" id="ARBA00022692"/>
    </source>
</evidence>
<evidence type="ECO:0000313" key="9">
    <source>
        <dbReference type="Proteomes" id="UP000007151"/>
    </source>
</evidence>
<dbReference type="InterPro" id="IPR020846">
    <property type="entry name" value="MFS_dom"/>
</dbReference>
<comment type="caution">
    <text evidence="8">The sequence shown here is derived from an EMBL/GenBank/DDBJ whole genome shotgun (WGS) entry which is preliminary data.</text>
</comment>
<dbReference type="GO" id="GO:0022857">
    <property type="term" value="F:transmembrane transporter activity"/>
    <property type="evidence" value="ECO:0007669"/>
    <property type="project" value="InterPro"/>
</dbReference>
<gene>
    <name evidence="8" type="ORF">KGM_201264</name>
</gene>
<comment type="subcellular location">
    <subcellularLocation>
        <location evidence="1">Membrane</location>
        <topology evidence="1">Multi-pass membrane protein</topology>
    </subcellularLocation>
</comment>
<evidence type="ECO:0000256" key="6">
    <source>
        <dbReference type="SAM" id="Phobius"/>
    </source>
</evidence>
<feature type="transmembrane region" description="Helical" evidence="6">
    <location>
        <begin position="401"/>
        <end position="424"/>
    </location>
</feature>
<name>A0A212EYY9_DANPL</name>
<feature type="transmembrane region" description="Helical" evidence="6">
    <location>
        <begin position="377"/>
        <end position="395"/>
    </location>
</feature>
<accession>A0A212EYY9</accession>
<keyword evidence="2 6" id="KW-0812">Transmembrane</keyword>
<evidence type="ECO:0000256" key="1">
    <source>
        <dbReference type="ARBA" id="ARBA00004141"/>
    </source>
</evidence>
<feature type="transmembrane region" description="Helical" evidence="6">
    <location>
        <begin position="176"/>
        <end position="194"/>
    </location>
</feature>
<organism evidence="8 9">
    <name type="scientific">Danaus plexippus plexippus</name>
    <dbReference type="NCBI Taxonomy" id="278856"/>
    <lineage>
        <taxon>Eukaryota</taxon>
        <taxon>Metazoa</taxon>
        <taxon>Ecdysozoa</taxon>
        <taxon>Arthropoda</taxon>
        <taxon>Hexapoda</taxon>
        <taxon>Insecta</taxon>
        <taxon>Pterygota</taxon>
        <taxon>Neoptera</taxon>
        <taxon>Endopterygota</taxon>
        <taxon>Lepidoptera</taxon>
        <taxon>Glossata</taxon>
        <taxon>Ditrysia</taxon>
        <taxon>Papilionoidea</taxon>
        <taxon>Nymphalidae</taxon>
        <taxon>Danainae</taxon>
        <taxon>Danaini</taxon>
        <taxon>Danaina</taxon>
        <taxon>Danaus</taxon>
        <taxon>Danaus</taxon>
    </lineage>
</organism>
<evidence type="ECO:0000313" key="8">
    <source>
        <dbReference type="EMBL" id="OWR46664.1"/>
    </source>
</evidence>
<evidence type="ECO:0000256" key="5">
    <source>
        <dbReference type="SAM" id="MobiDB-lite"/>
    </source>
</evidence>
<sequence length="495" mass="55099">MGKKNRDSNNHNNKENGKNDNESDYLEDSIGVMGIWQIYVCVVAASTRFIGMGNMSIIVFLTPITDFICIEFEENTNITAEKMVCYNNCVKYEYKSVSMDQTIVTEFDLICEREWMASFAQSVIMFGLVIGVSLFGWISDRFGRRVALLSSTILNIFSMVSSAFSPDYWIYNGLRLIMGIASGGSIIVCVPYVIEICSKKYREIAGALITLPDGLSELSLALFAYYFPTWKSLTLGFSSVSVIILLLVLTLPESPRWLVCNGRTEEAISTIMKAAEWNKLETDHVRDRVNKSVGAIVQKINPDVSVSYFDLFKKRLGTVTWSTIFIWAVVGTNYFGLYQYMTFLGTTVHTTVVMLALLQFPLCVFEVLLTKHFSRKATLIGVLVACGVPMLILIFTPKNHWVTSTLGVIGFSACYIAFGVIYVYHGELYPTCLRSMAYGITSGTNKVGAMASPFIARISPSWIPSSIFASLSFLAAAFCFLLPETKGSNLKDTVD</sequence>
<keyword evidence="9" id="KW-1185">Reference proteome</keyword>
<dbReference type="KEGG" id="dpl:KGM_201264"/>
<dbReference type="Proteomes" id="UP000007151">
    <property type="component" value="Unassembled WGS sequence"/>
</dbReference>
<feature type="compositionally biased region" description="Basic and acidic residues" evidence="5">
    <location>
        <begin position="1"/>
        <end position="21"/>
    </location>
</feature>
<dbReference type="InterPro" id="IPR005829">
    <property type="entry name" value="Sugar_transporter_CS"/>
</dbReference>
<feature type="transmembrane region" description="Helical" evidence="6">
    <location>
        <begin position="316"/>
        <end position="337"/>
    </location>
</feature>
<dbReference type="STRING" id="278856.A0A212EYY9"/>
<keyword evidence="4 6" id="KW-0472">Membrane</keyword>
<protein>
    <submittedName>
        <fullName evidence="8">Organic cation transporter</fullName>
    </submittedName>
</protein>
<evidence type="ECO:0000256" key="3">
    <source>
        <dbReference type="ARBA" id="ARBA00022989"/>
    </source>
</evidence>